<evidence type="ECO:0000259" key="5">
    <source>
        <dbReference type="Pfam" id="PF02668"/>
    </source>
</evidence>
<dbReference type="PANTHER" id="PTHR10696:SF56">
    <property type="entry name" value="TAUD_TFDA-LIKE DOMAIN-CONTAINING PROTEIN"/>
    <property type="match status" value="1"/>
</dbReference>
<dbReference type="InterPro" id="IPR050411">
    <property type="entry name" value="AlphaKG_dependent_hydroxylases"/>
</dbReference>
<dbReference type="Gene3D" id="3.60.130.10">
    <property type="entry name" value="Clavaminate synthase-like"/>
    <property type="match status" value="1"/>
</dbReference>
<dbReference type="InterPro" id="IPR042098">
    <property type="entry name" value="TauD-like_sf"/>
</dbReference>
<reference evidence="6 7" key="1">
    <citation type="submission" date="2017-08" db="EMBL/GenBank/DDBJ databases">
        <title>Complete Genome Sequence of Streptomyces formicae KY5, the formicamycin producer.</title>
        <authorList>
            <person name="Holmes N.A."/>
            <person name="Devine R."/>
            <person name="Qin Z."/>
            <person name="Seipke R.F."/>
            <person name="Wilkinson B."/>
            <person name="Hutchings M.I."/>
        </authorList>
    </citation>
    <scope>NUCLEOTIDE SEQUENCE [LARGE SCALE GENOMIC DNA]</scope>
    <source>
        <strain evidence="6 7">KY5</strain>
    </source>
</reference>
<name>A0A291QAE0_9ACTN</name>
<dbReference type="GO" id="GO:0016491">
    <property type="term" value="F:oxidoreductase activity"/>
    <property type="evidence" value="ECO:0007669"/>
    <property type="project" value="UniProtKB-KW"/>
</dbReference>
<dbReference type="RefSeq" id="WP_098243123.1">
    <property type="nucleotide sequence ID" value="NZ_CP022685.1"/>
</dbReference>
<dbReference type="PANTHER" id="PTHR10696">
    <property type="entry name" value="GAMMA-BUTYROBETAINE HYDROXYLASE-RELATED"/>
    <property type="match status" value="1"/>
</dbReference>
<keyword evidence="2" id="KW-0560">Oxidoreductase</keyword>
<evidence type="ECO:0000313" key="6">
    <source>
        <dbReference type="EMBL" id="ATL28467.1"/>
    </source>
</evidence>
<gene>
    <name evidence="6" type="ORF">KY5_3449c</name>
</gene>
<organism evidence="6 7">
    <name type="scientific">Streptomyces formicae</name>
    <dbReference type="NCBI Taxonomy" id="1616117"/>
    <lineage>
        <taxon>Bacteria</taxon>
        <taxon>Bacillati</taxon>
        <taxon>Actinomycetota</taxon>
        <taxon>Actinomycetes</taxon>
        <taxon>Kitasatosporales</taxon>
        <taxon>Streptomycetaceae</taxon>
        <taxon>Streptomyces</taxon>
    </lineage>
</organism>
<feature type="domain" description="TauD/TfdA-like" evidence="5">
    <location>
        <begin position="36"/>
        <end position="309"/>
    </location>
</feature>
<keyword evidence="3" id="KW-0408">Iron</keyword>
<proteinExistence type="predicted"/>
<evidence type="ECO:0000256" key="2">
    <source>
        <dbReference type="ARBA" id="ARBA00023002"/>
    </source>
</evidence>
<dbReference type="GO" id="GO:0017000">
    <property type="term" value="P:antibiotic biosynthetic process"/>
    <property type="evidence" value="ECO:0007669"/>
    <property type="project" value="UniProtKB-KW"/>
</dbReference>
<comment type="cofactor">
    <cofactor evidence="1">
        <name>Fe(2+)</name>
        <dbReference type="ChEBI" id="CHEBI:29033"/>
    </cofactor>
</comment>
<dbReference type="Proteomes" id="UP000221011">
    <property type="component" value="Chromosome"/>
</dbReference>
<sequence>MTDTTSPSEALPDGSRLILDKGRTPLLVPPGQDVPAKDVREALTRHGAVLVRGLGLTGDAGLAAVAQALDVTPMRERESFAPRKDRGHGVYSASLWPVDEPMCMHHELSYAAEVPGIALFGCLRAPRRGGATGVADARAVLEALPAQLVEGFERDGWLLARHYGDVGLGWAEAFGTRDADEVSAYCREHAVGHRWLPDGSLRTVQRRSAVVRHPASGERLWFNQIAFLNELTMDPAVREYLLSLYGPDALPFTTRYGDGRAIPESVIQTVNDVYTAATSSEPWQAGDVLVVDNLRMAHSREAYEGERDVVALFGDPTRLPGHAWPATTD</sequence>
<keyword evidence="4" id="KW-0045">Antibiotic biosynthesis</keyword>
<dbReference type="SUPFAM" id="SSF51197">
    <property type="entry name" value="Clavaminate synthase-like"/>
    <property type="match status" value="1"/>
</dbReference>
<protein>
    <submittedName>
        <fullName evidence="6">Putative SyrP-like protein</fullName>
    </submittedName>
</protein>
<evidence type="ECO:0000256" key="3">
    <source>
        <dbReference type="ARBA" id="ARBA00023004"/>
    </source>
</evidence>
<evidence type="ECO:0000313" key="7">
    <source>
        <dbReference type="Proteomes" id="UP000221011"/>
    </source>
</evidence>
<dbReference type="KEGG" id="sfk:KY5_3449c"/>
<keyword evidence="7" id="KW-1185">Reference proteome</keyword>
<evidence type="ECO:0000256" key="1">
    <source>
        <dbReference type="ARBA" id="ARBA00001954"/>
    </source>
</evidence>
<dbReference type="EMBL" id="CP022685">
    <property type="protein sequence ID" value="ATL28467.1"/>
    <property type="molecule type" value="Genomic_DNA"/>
</dbReference>
<evidence type="ECO:0000256" key="4">
    <source>
        <dbReference type="ARBA" id="ARBA00023194"/>
    </source>
</evidence>
<dbReference type="Pfam" id="PF02668">
    <property type="entry name" value="TauD"/>
    <property type="match status" value="1"/>
</dbReference>
<dbReference type="InterPro" id="IPR003819">
    <property type="entry name" value="TauD/TfdA-like"/>
</dbReference>
<dbReference type="AlphaFoldDB" id="A0A291QAE0"/>
<accession>A0A291QAE0</accession>